<dbReference type="AlphaFoldDB" id="A0A6C0AP60"/>
<sequence>MDEVLSSLRWSIITHNLTDTAFWTIELFESNLIQECIELLETIWLYHIGFGSWFALRLILYTYEAGDINQANLLAITCAFAKRRLCDSTVFHLLLRGAIANKKPWVPAFPHTTEYHTVQQAVLDCLKRGKLQEAWLLGRALTEEEQWTLLEGMANELGRSDELLVLKELRECRQESLASSYILVSLDHISWMQSQEVMDNTIPREVQSAIEEWNALDLSKSMRKRRAIKPKPEALLLTARSKQTPYESSEPQIQDGLLHALRDSEYWSGILEPYMNGDKWKTQRHKELFYDTHFPQEIPDEWSLADREQSHGRGLGKSEEQARARFIQLTLQHSKSLELWNSRFPNGFDCSMDWTALYSSRPIFSLPMKPVKKVFEII</sequence>
<dbReference type="EMBL" id="MN740729">
    <property type="protein sequence ID" value="QHS81085.1"/>
    <property type="molecule type" value="Genomic_DNA"/>
</dbReference>
<name>A0A6C0AP60_9ZZZZ</name>
<accession>A0A6C0AP60</accession>
<organism evidence="1">
    <name type="scientific">viral metagenome</name>
    <dbReference type="NCBI Taxonomy" id="1070528"/>
    <lineage>
        <taxon>unclassified sequences</taxon>
        <taxon>metagenomes</taxon>
        <taxon>organismal metagenomes</taxon>
    </lineage>
</organism>
<proteinExistence type="predicted"/>
<protein>
    <submittedName>
        <fullName evidence="1">Uncharacterized protein</fullName>
    </submittedName>
</protein>
<evidence type="ECO:0000313" key="1">
    <source>
        <dbReference type="EMBL" id="QHS81085.1"/>
    </source>
</evidence>
<reference evidence="1" key="1">
    <citation type="journal article" date="2020" name="Nature">
        <title>Giant virus diversity and host interactions through global metagenomics.</title>
        <authorList>
            <person name="Schulz F."/>
            <person name="Roux S."/>
            <person name="Paez-Espino D."/>
            <person name="Jungbluth S."/>
            <person name="Walsh D.A."/>
            <person name="Denef V.J."/>
            <person name="McMahon K.D."/>
            <person name="Konstantinidis K.T."/>
            <person name="Eloe-Fadrosh E.A."/>
            <person name="Kyrpides N.C."/>
            <person name="Woyke T."/>
        </authorList>
    </citation>
    <scope>NUCLEOTIDE SEQUENCE</scope>
    <source>
        <strain evidence="1">GVMAG-S-1101161-73</strain>
    </source>
</reference>